<dbReference type="Proteomes" id="UP000289340">
    <property type="component" value="Chromosome 18"/>
</dbReference>
<evidence type="ECO:0000313" key="2">
    <source>
        <dbReference type="Proteomes" id="UP000289340"/>
    </source>
</evidence>
<evidence type="ECO:0000313" key="1">
    <source>
        <dbReference type="EMBL" id="RZB52110.1"/>
    </source>
</evidence>
<dbReference type="FunFam" id="1.25.40.180:FF:000227">
    <property type="match status" value="1"/>
</dbReference>
<protein>
    <submittedName>
        <fullName evidence="1">Uncharacterized protein</fullName>
    </submittedName>
</protein>
<keyword evidence="2" id="KW-1185">Reference proteome</keyword>
<dbReference type="EMBL" id="QZWG01000018">
    <property type="protein sequence ID" value="RZB52110.1"/>
    <property type="molecule type" value="Genomic_DNA"/>
</dbReference>
<dbReference type="GO" id="GO:0042274">
    <property type="term" value="P:ribosomal small subunit biogenesis"/>
    <property type="evidence" value="ECO:0007669"/>
    <property type="project" value="TreeGrafter"/>
</dbReference>
<sequence>CVMKMRVDDPAAMKDFILSVQNTSNKLKASSRDDIEKKNSKRMEFMLEIICDIKNNKKKPNEDFAHHTRIMKWLQKVVPCL</sequence>
<dbReference type="InterPro" id="IPR050781">
    <property type="entry name" value="CWC22_splicing_factor"/>
</dbReference>
<dbReference type="AlphaFoldDB" id="A0A445FT73"/>
<dbReference type="GO" id="GO:0005730">
    <property type="term" value="C:nucleolus"/>
    <property type="evidence" value="ECO:0007669"/>
    <property type="project" value="TreeGrafter"/>
</dbReference>
<feature type="non-terminal residue" evidence="1">
    <location>
        <position position="1"/>
    </location>
</feature>
<dbReference type="Gene3D" id="1.25.40.180">
    <property type="match status" value="1"/>
</dbReference>
<comment type="caution">
    <text evidence="1">The sequence shown here is derived from an EMBL/GenBank/DDBJ whole genome shotgun (WGS) entry which is preliminary data.</text>
</comment>
<proteinExistence type="predicted"/>
<gene>
    <name evidence="1" type="ORF">D0Y65_048510</name>
</gene>
<organism evidence="1 2">
    <name type="scientific">Glycine soja</name>
    <name type="common">Wild soybean</name>
    <dbReference type="NCBI Taxonomy" id="3848"/>
    <lineage>
        <taxon>Eukaryota</taxon>
        <taxon>Viridiplantae</taxon>
        <taxon>Streptophyta</taxon>
        <taxon>Embryophyta</taxon>
        <taxon>Tracheophyta</taxon>
        <taxon>Spermatophyta</taxon>
        <taxon>Magnoliopsida</taxon>
        <taxon>eudicotyledons</taxon>
        <taxon>Gunneridae</taxon>
        <taxon>Pentapetalae</taxon>
        <taxon>rosids</taxon>
        <taxon>fabids</taxon>
        <taxon>Fabales</taxon>
        <taxon>Fabaceae</taxon>
        <taxon>Papilionoideae</taxon>
        <taxon>50 kb inversion clade</taxon>
        <taxon>NPAAA clade</taxon>
        <taxon>indigoferoid/millettioid clade</taxon>
        <taxon>Phaseoleae</taxon>
        <taxon>Glycine</taxon>
        <taxon>Glycine subgen. Soja</taxon>
    </lineage>
</organism>
<reference evidence="1 2" key="1">
    <citation type="submission" date="2018-09" db="EMBL/GenBank/DDBJ databases">
        <title>A high-quality reference genome of wild soybean provides a powerful tool to mine soybean genomes.</title>
        <authorList>
            <person name="Xie M."/>
            <person name="Chung C.Y.L."/>
            <person name="Li M.-W."/>
            <person name="Wong F.-L."/>
            <person name="Chan T.-F."/>
            <person name="Lam H.-M."/>
        </authorList>
    </citation>
    <scope>NUCLEOTIDE SEQUENCE [LARGE SCALE GENOMIC DNA]</scope>
    <source>
        <strain evidence="2">cv. W05</strain>
        <tissue evidence="1">Hypocotyl of etiolated seedlings</tissue>
    </source>
</reference>
<accession>A0A445FT73</accession>
<dbReference type="PANTHER" id="PTHR18034:SF4">
    <property type="entry name" value="NUCLEOLAR MIF4G DOMAIN-CONTAINING PROTEIN 1"/>
    <property type="match status" value="1"/>
</dbReference>
<name>A0A445FT73_GLYSO</name>
<dbReference type="GO" id="GO:0003723">
    <property type="term" value="F:RNA binding"/>
    <property type="evidence" value="ECO:0007669"/>
    <property type="project" value="TreeGrafter"/>
</dbReference>
<dbReference type="PANTHER" id="PTHR18034">
    <property type="entry name" value="CELL CYCLE CONTROL PROTEIN CWF22-RELATED"/>
    <property type="match status" value="1"/>
</dbReference>